<dbReference type="SUPFAM" id="SSF55874">
    <property type="entry name" value="ATPase domain of HSP90 chaperone/DNA topoisomerase II/histidine kinase"/>
    <property type="match status" value="1"/>
</dbReference>
<proteinExistence type="predicted"/>
<dbReference type="RefSeq" id="WP_140466317.1">
    <property type="nucleotide sequence ID" value="NZ_RCYZ01000003.1"/>
</dbReference>
<dbReference type="PANTHER" id="PTHR34220">
    <property type="entry name" value="SENSOR HISTIDINE KINASE YPDA"/>
    <property type="match status" value="1"/>
</dbReference>
<dbReference type="InterPro" id="IPR050640">
    <property type="entry name" value="Bact_2-comp_sensor_kinase"/>
</dbReference>
<feature type="transmembrane region" description="Helical" evidence="1">
    <location>
        <begin position="115"/>
        <end position="134"/>
    </location>
</feature>
<keyword evidence="3" id="KW-0418">Kinase</keyword>
<dbReference type="InterPro" id="IPR010559">
    <property type="entry name" value="Sig_transdc_His_kin_internal"/>
</dbReference>
<dbReference type="AlphaFoldDB" id="A0A502GZM5"/>
<reference evidence="3 4" key="1">
    <citation type="journal article" date="2019" name="Environ. Microbiol.">
        <title>Species interactions and distinct microbial communities in high Arctic permafrost affected cryosols are associated with the CH4 and CO2 gas fluxes.</title>
        <authorList>
            <person name="Altshuler I."/>
            <person name="Hamel J."/>
            <person name="Turney S."/>
            <person name="Magnuson E."/>
            <person name="Levesque R."/>
            <person name="Greer C."/>
            <person name="Whyte L.G."/>
        </authorList>
    </citation>
    <scope>NUCLEOTIDE SEQUENCE [LARGE SCALE GENOMIC DNA]</scope>
    <source>
        <strain evidence="3 4">S9.2P</strain>
    </source>
</reference>
<evidence type="ECO:0000313" key="3">
    <source>
        <dbReference type="EMBL" id="TPG66678.1"/>
    </source>
</evidence>
<keyword evidence="3" id="KW-0808">Transferase</keyword>
<evidence type="ECO:0000313" key="4">
    <source>
        <dbReference type="Proteomes" id="UP000317646"/>
    </source>
</evidence>
<dbReference type="GO" id="GO:0016020">
    <property type="term" value="C:membrane"/>
    <property type="evidence" value="ECO:0007669"/>
    <property type="project" value="InterPro"/>
</dbReference>
<comment type="caution">
    <text evidence="3">The sequence shown here is derived from an EMBL/GenBank/DDBJ whole genome shotgun (WGS) entry which is preliminary data.</text>
</comment>
<dbReference type="PANTHER" id="PTHR34220:SF7">
    <property type="entry name" value="SENSOR HISTIDINE KINASE YPDA"/>
    <property type="match status" value="1"/>
</dbReference>
<evidence type="ECO:0000256" key="1">
    <source>
        <dbReference type="SAM" id="Phobius"/>
    </source>
</evidence>
<dbReference type="Gene3D" id="3.30.565.10">
    <property type="entry name" value="Histidine kinase-like ATPase, C-terminal domain"/>
    <property type="match status" value="1"/>
</dbReference>
<gene>
    <name evidence="3" type="ORF">EAH73_09830</name>
</gene>
<dbReference type="Proteomes" id="UP000317646">
    <property type="component" value="Unassembled WGS sequence"/>
</dbReference>
<dbReference type="OrthoDB" id="927174at2"/>
<dbReference type="Pfam" id="PF06580">
    <property type="entry name" value="His_kinase"/>
    <property type="match status" value="1"/>
</dbReference>
<keyword evidence="4" id="KW-1185">Reference proteome</keyword>
<sequence>MPLPAFPPLRDRRLVLVGLVLISLVMTLGSGKWAFQSAAHFGVTWGCSLLYTLVLGLGNREIWRQLQRRYPHVAQTRRRLWYLGLGSAAYTCAATVALTLGLAWAGPGVNASPQALLLIAAINLVPTLVGQLIYESRHTFQQWEATGRRADQLAQAQTQAQLDALAQQLDPHFLFNSLNTLAALIEPANAPAQQYLEGLADVYRYVLLSRDRPTVPLAEELAFVRTYVALQKVRFRDNVQVRYDVPPGALARRVAPLSVQLLVENALKHNEASRARPLHLHLVVDAAAGALRVENTWQPRPAGLAPGTGLGLANVRRRYALLGAPNPVEIVQDARTFAVTLPLLGEGVGA</sequence>
<feature type="transmembrane region" description="Helical" evidence="1">
    <location>
        <begin position="39"/>
        <end position="59"/>
    </location>
</feature>
<protein>
    <submittedName>
        <fullName evidence="3">Histidine kinase</fullName>
    </submittedName>
</protein>
<accession>A0A502GZM5</accession>
<feature type="transmembrane region" description="Helical" evidence="1">
    <location>
        <begin position="80"/>
        <end position="103"/>
    </location>
</feature>
<dbReference type="GO" id="GO:0000155">
    <property type="term" value="F:phosphorelay sensor kinase activity"/>
    <property type="evidence" value="ECO:0007669"/>
    <property type="project" value="InterPro"/>
</dbReference>
<keyword evidence="1" id="KW-0812">Transmembrane</keyword>
<dbReference type="InterPro" id="IPR036890">
    <property type="entry name" value="HATPase_C_sf"/>
</dbReference>
<organism evidence="3 4">
    <name type="scientific">Hymenobacter nivis</name>
    <dbReference type="NCBI Taxonomy" id="1850093"/>
    <lineage>
        <taxon>Bacteria</taxon>
        <taxon>Pseudomonadati</taxon>
        <taxon>Bacteroidota</taxon>
        <taxon>Cytophagia</taxon>
        <taxon>Cytophagales</taxon>
        <taxon>Hymenobacteraceae</taxon>
        <taxon>Hymenobacter</taxon>
    </lineage>
</organism>
<keyword evidence="1" id="KW-0472">Membrane</keyword>
<name>A0A502GZM5_9BACT</name>
<keyword evidence="1" id="KW-1133">Transmembrane helix</keyword>
<dbReference type="EMBL" id="RCYZ01000003">
    <property type="protein sequence ID" value="TPG66678.1"/>
    <property type="molecule type" value="Genomic_DNA"/>
</dbReference>
<evidence type="ECO:0000259" key="2">
    <source>
        <dbReference type="Pfam" id="PF06580"/>
    </source>
</evidence>
<feature type="domain" description="Signal transduction histidine kinase internal region" evidence="2">
    <location>
        <begin position="160"/>
        <end position="238"/>
    </location>
</feature>